<protein>
    <submittedName>
        <fullName evidence="1">Epoxidase LasC</fullName>
        <ecNumber evidence="1">1.14.13.-</ecNumber>
    </submittedName>
</protein>
<dbReference type="AlphaFoldDB" id="A0A7Z7INM6"/>
<comment type="caution">
    <text evidence="1">The sequence shown here is derived from an EMBL/GenBank/DDBJ whole genome shotgun (WGS) entry which is preliminary data.</text>
</comment>
<dbReference type="Proteomes" id="UP000554965">
    <property type="component" value="Unassembled WGS sequence"/>
</dbReference>
<keyword evidence="1" id="KW-0560">Oxidoreductase</keyword>
<name>A0A7Z7INM6_9MYCO</name>
<accession>A0A7Z7INM6</accession>
<dbReference type="PANTHER" id="PTHR43422:SF3">
    <property type="entry name" value="THIAMINE THIAZOLE SYNTHASE"/>
    <property type="match status" value="1"/>
</dbReference>
<keyword evidence="2" id="KW-1185">Reference proteome</keyword>
<dbReference type="PANTHER" id="PTHR43422">
    <property type="entry name" value="THIAMINE THIAZOLE SYNTHASE"/>
    <property type="match status" value="1"/>
</dbReference>
<sequence>MSMSAAVVCGASISGLLAARVLAGVYSSVIVVERDELPHDVSHRPGVPQGHHLHMMLSSGLKIIEGLLPGVTAELGAGGAPAFDTTDPSLAYVEISGHPLCRTGTLSDPDAMLLRLASRPFLESVVRERVRALPNVTFVDGHDVGEPVLSDRAVTGLQVSDRRTGGHRVLPAELVVDATGSAARTPAFLAAHGFARPVEQTYRVQLSYASQLFRVPAGALHEKVAIVSPILDRPTGAGMLTYEDDTVILTLIGVAGRRLPTDLPAILAAATEHLPPQISAVLDKAEPLGNPHQRRYPASVWRRYDKLPSFPKGLLVLGDAVCSLNPVYGQGMTSAALQARALKKVLANTSAAELSQSYFRAAAQKISPFWRANRLNDFGVTPTSGWASWPQRALNRYTNAYMAAASTDIALTETFLRVLQGVDSGATMMHPRRIARVIGGARQGL</sequence>
<evidence type="ECO:0000313" key="2">
    <source>
        <dbReference type="Proteomes" id="UP000554965"/>
    </source>
</evidence>
<dbReference type="EMBL" id="OCTY01000002">
    <property type="protein sequence ID" value="SOJ56968.1"/>
    <property type="molecule type" value="Genomic_DNA"/>
</dbReference>
<dbReference type="GO" id="GO:0016491">
    <property type="term" value="F:oxidoreductase activity"/>
    <property type="evidence" value="ECO:0007669"/>
    <property type="project" value="UniProtKB-KW"/>
</dbReference>
<dbReference type="InterPro" id="IPR036188">
    <property type="entry name" value="FAD/NAD-bd_sf"/>
</dbReference>
<dbReference type="EC" id="1.14.13.-" evidence="1"/>
<dbReference type="RefSeq" id="WP_186244488.1">
    <property type="nucleotide sequence ID" value="NZ_OCTY01000002.1"/>
</dbReference>
<evidence type="ECO:0000313" key="1">
    <source>
        <dbReference type="EMBL" id="SOJ56968.1"/>
    </source>
</evidence>
<organism evidence="1 2">
    <name type="scientific">Mycobacterium simulans</name>
    <dbReference type="NCBI Taxonomy" id="627089"/>
    <lineage>
        <taxon>Bacteria</taxon>
        <taxon>Bacillati</taxon>
        <taxon>Actinomycetota</taxon>
        <taxon>Actinomycetes</taxon>
        <taxon>Mycobacteriales</taxon>
        <taxon>Mycobacteriaceae</taxon>
        <taxon>Mycobacterium</taxon>
    </lineage>
</organism>
<proteinExistence type="predicted"/>
<dbReference type="Gene3D" id="3.50.50.60">
    <property type="entry name" value="FAD/NAD(P)-binding domain"/>
    <property type="match status" value="1"/>
</dbReference>
<reference evidence="1 2" key="1">
    <citation type="submission" date="2017-10" db="EMBL/GenBank/DDBJ databases">
        <authorList>
            <consortium name="Urmite Genomes"/>
        </authorList>
    </citation>
    <scope>NUCLEOTIDE SEQUENCE [LARGE SCALE GENOMIC DNA]</scope>
    <source>
        <strain evidence="1 2">FB-527</strain>
    </source>
</reference>
<dbReference type="SUPFAM" id="SSF51905">
    <property type="entry name" value="FAD/NAD(P)-binding domain"/>
    <property type="match status" value="1"/>
</dbReference>
<gene>
    <name evidence="1" type="ORF">MSIMFB_04446</name>
</gene>